<dbReference type="EMBL" id="JAODUP010000085">
    <property type="protein sequence ID" value="KAK2163129.1"/>
    <property type="molecule type" value="Genomic_DNA"/>
</dbReference>
<keyword evidence="2" id="KW-0449">Lipoprotein</keyword>
<dbReference type="InterPro" id="IPR005552">
    <property type="entry name" value="Scramblase"/>
</dbReference>
<accession>A0AAD9K1C0</accession>
<dbReference type="GO" id="GO:0005886">
    <property type="term" value="C:plasma membrane"/>
    <property type="evidence" value="ECO:0007669"/>
    <property type="project" value="TreeGrafter"/>
</dbReference>
<dbReference type="PANTHER" id="PTHR23248">
    <property type="entry name" value="PHOSPHOLIPID SCRAMBLASE-RELATED"/>
    <property type="match status" value="1"/>
</dbReference>
<protein>
    <recommendedName>
        <fullName evidence="2">Phospholipid scramblase</fullName>
    </recommendedName>
</protein>
<name>A0AAD9K1C0_9ANNE</name>
<gene>
    <name evidence="4" type="ORF">LSH36_85g06002</name>
</gene>
<feature type="region of interest" description="Disordered" evidence="3">
    <location>
        <begin position="22"/>
        <end position="54"/>
    </location>
</feature>
<evidence type="ECO:0000313" key="5">
    <source>
        <dbReference type="Proteomes" id="UP001208570"/>
    </source>
</evidence>
<keyword evidence="5" id="KW-1185">Reference proteome</keyword>
<dbReference type="PANTHER" id="PTHR23248:SF63">
    <property type="entry name" value="PHOSPHOLIPID SCRAMBLASE"/>
    <property type="match status" value="1"/>
</dbReference>
<sequence>MQFLSSLTSVMLNRRSQAVQGYAMPSQPGYPGGPPQYGPGPGQPTANNGQPPAYGIPPTVYMQPGQQMLQPGVLGQPGIPGQPQQIQWMQKPETVPGCPPGLEYLTQIDQLLIHQQVELFEMITNWETRNRYQIKNSIGQQVYFAQEESDTCHRQFCGPARGFSMHITDNLGQEVIKVNREFKCCAGCNCCAGSNCCSMEVEIEAPLGQVVGYVKQQ</sequence>
<feature type="compositionally biased region" description="Pro residues" evidence="3">
    <location>
        <begin position="31"/>
        <end position="42"/>
    </location>
</feature>
<evidence type="ECO:0000256" key="3">
    <source>
        <dbReference type="SAM" id="MobiDB-lite"/>
    </source>
</evidence>
<reference evidence="4" key="1">
    <citation type="journal article" date="2023" name="Mol. Biol. Evol.">
        <title>Third-Generation Sequencing Reveals the Adaptive Role of the Epigenome in Three Deep-Sea Polychaetes.</title>
        <authorList>
            <person name="Perez M."/>
            <person name="Aroh O."/>
            <person name="Sun Y."/>
            <person name="Lan Y."/>
            <person name="Juniper S.K."/>
            <person name="Young C.R."/>
            <person name="Angers B."/>
            <person name="Qian P.Y."/>
        </authorList>
    </citation>
    <scope>NUCLEOTIDE SEQUENCE</scope>
    <source>
        <strain evidence="4">P08H-3</strain>
    </source>
</reference>
<comment type="cofactor">
    <cofactor evidence="2">
        <name>Ca(2+)</name>
        <dbReference type="ChEBI" id="CHEBI:29108"/>
    </cofactor>
</comment>
<proteinExistence type="inferred from homology"/>
<organism evidence="4 5">
    <name type="scientific">Paralvinella palmiformis</name>
    <dbReference type="NCBI Taxonomy" id="53620"/>
    <lineage>
        <taxon>Eukaryota</taxon>
        <taxon>Metazoa</taxon>
        <taxon>Spiralia</taxon>
        <taxon>Lophotrochozoa</taxon>
        <taxon>Annelida</taxon>
        <taxon>Polychaeta</taxon>
        <taxon>Sedentaria</taxon>
        <taxon>Canalipalpata</taxon>
        <taxon>Terebellida</taxon>
        <taxon>Terebelliformia</taxon>
        <taxon>Alvinellidae</taxon>
        <taxon>Paralvinella</taxon>
    </lineage>
</organism>
<comment type="function">
    <text evidence="2">May mediate accelerated ATP-independent bidirectional transbilayer migration of phospholipids upon binding calcium ions that results in a loss of phospholipid asymmetry in the plasma membrane.</text>
</comment>
<evidence type="ECO:0000313" key="4">
    <source>
        <dbReference type="EMBL" id="KAK2163129.1"/>
    </source>
</evidence>
<keyword evidence="2" id="KW-0564">Palmitate</keyword>
<comment type="similarity">
    <text evidence="1 2">Belongs to the phospholipid scramblase family.</text>
</comment>
<evidence type="ECO:0000256" key="2">
    <source>
        <dbReference type="RuleBase" id="RU363116"/>
    </source>
</evidence>
<dbReference type="Proteomes" id="UP001208570">
    <property type="component" value="Unassembled WGS sequence"/>
</dbReference>
<dbReference type="AlphaFoldDB" id="A0AAD9K1C0"/>
<comment type="caution">
    <text evidence="4">The sequence shown here is derived from an EMBL/GenBank/DDBJ whole genome shotgun (WGS) entry which is preliminary data.</text>
</comment>
<keyword evidence="2" id="KW-0106">Calcium</keyword>
<dbReference type="Pfam" id="PF03803">
    <property type="entry name" value="Scramblase"/>
    <property type="match status" value="1"/>
</dbReference>
<evidence type="ECO:0000256" key="1">
    <source>
        <dbReference type="ARBA" id="ARBA00005350"/>
    </source>
</evidence>
<dbReference type="GO" id="GO:0017128">
    <property type="term" value="F:phospholipid scramblase activity"/>
    <property type="evidence" value="ECO:0007669"/>
    <property type="project" value="InterPro"/>
</dbReference>